<dbReference type="CDD" id="cd01137">
    <property type="entry name" value="PsaA"/>
    <property type="match status" value="1"/>
</dbReference>
<proteinExistence type="inferred from homology"/>
<dbReference type="GO" id="GO:0030313">
    <property type="term" value="C:cell envelope"/>
    <property type="evidence" value="ECO:0007669"/>
    <property type="project" value="UniProtKB-SubCell"/>
</dbReference>
<comment type="subcellular location">
    <subcellularLocation>
        <location evidence="1">Cell envelope</location>
    </subcellularLocation>
</comment>
<dbReference type="EMBL" id="VFPN01000003">
    <property type="protein sequence ID" value="TQM61115.1"/>
    <property type="molecule type" value="Genomic_DNA"/>
</dbReference>
<evidence type="ECO:0000256" key="4">
    <source>
        <dbReference type="ARBA" id="ARBA00022729"/>
    </source>
</evidence>
<keyword evidence="2 5" id="KW-0813">Transport</keyword>
<evidence type="ECO:0000256" key="2">
    <source>
        <dbReference type="ARBA" id="ARBA00022448"/>
    </source>
</evidence>
<dbReference type="InterPro" id="IPR006127">
    <property type="entry name" value="ZnuA-like"/>
</dbReference>
<dbReference type="GO" id="GO:0030001">
    <property type="term" value="P:metal ion transport"/>
    <property type="evidence" value="ECO:0007669"/>
    <property type="project" value="InterPro"/>
</dbReference>
<keyword evidence="4 6" id="KW-0732">Signal</keyword>
<dbReference type="Gene3D" id="3.40.50.1980">
    <property type="entry name" value="Nitrogenase molybdenum iron protein domain"/>
    <property type="match status" value="2"/>
</dbReference>
<evidence type="ECO:0000313" key="8">
    <source>
        <dbReference type="Proteomes" id="UP000318331"/>
    </source>
</evidence>
<sequence>MSNMLALSMRRISLAASLCLALVMAGCSASERPPVSDSPSAGSRPLVLTTFTVLADIARNVAGDHLRVQSLTKVGAEIHGYEPTPADLTVAADADLILDNGLGLERWFERFVADLDVPHVVVSDGIEPIPIGEGQAVGHANPHAWMSPTNAIIYVHNIADAFVRLDPTNTAAYRANAESYADDIRGIGETLAAALAELPTGQRALVTCEGAFSYVARDEGLTEQYLWPVNAESEATPQSVAAAIDFVRDNDVSAVFCESTVSARTMEQVADEAQARFGGVLYVDSLSTPEGPVPTYMKLIEYNVGVIVAGLTRGDDGG</sequence>
<dbReference type="PANTHER" id="PTHR42953:SF1">
    <property type="entry name" value="METAL-BINDING PROTEIN HI_0362-RELATED"/>
    <property type="match status" value="1"/>
</dbReference>
<accession>A0A543HS27</accession>
<dbReference type="InterPro" id="IPR050492">
    <property type="entry name" value="Bact_metal-bind_prot9"/>
</dbReference>
<evidence type="ECO:0000256" key="3">
    <source>
        <dbReference type="ARBA" id="ARBA00022723"/>
    </source>
</evidence>
<dbReference type="GO" id="GO:0046872">
    <property type="term" value="F:metal ion binding"/>
    <property type="evidence" value="ECO:0007669"/>
    <property type="project" value="UniProtKB-KW"/>
</dbReference>
<dbReference type="PANTHER" id="PTHR42953">
    <property type="entry name" value="HIGH-AFFINITY ZINC UPTAKE SYSTEM PROTEIN ZNUA-RELATED"/>
    <property type="match status" value="1"/>
</dbReference>
<keyword evidence="3" id="KW-0479">Metal-binding</keyword>
<dbReference type="InterPro" id="IPR006129">
    <property type="entry name" value="AdhesinB"/>
</dbReference>
<protein>
    <submittedName>
        <fullName evidence="7">Manganese transport system substrate-binding protein</fullName>
    </submittedName>
</protein>
<dbReference type="AlphaFoldDB" id="A0A543HS27"/>
<dbReference type="Proteomes" id="UP000318331">
    <property type="component" value="Unassembled WGS sequence"/>
</dbReference>
<feature type="signal peptide" evidence="6">
    <location>
        <begin position="1"/>
        <end position="29"/>
    </location>
</feature>
<reference evidence="7 8" key="1">
    <citation type="submission" date="2019-06" db="EMBL/GenBank/DDBJ databases">
        <title>Sequencing the genomes of 1000 actinobacteria strains.</title>
        <authorList>
            <person name="Klenk H.-P."/>
        </authorList>
    </citation>
    <scope>NUCLEOTIDE SEQUENCE [LARGE SCALE GENOMIC DNA]</scope>
    <source>
        <strain evidence="7 8">DSM 18031</strain>
    </source>
</reference>
<comment type="similarity">
    <text evidence="5">Belongs to the bacterial solute-binding protein 9 family.</text>
</comment>
<evidence type="ECO:0000256" key="1">
    <source>
        <dbReference type="ARBA" id="ARBA00004196"/>
    </source>
</evidence>
<dbReference type="OrthoDB" id="9810636at2"/>
<name>A0A543HS27_9MICO</name>
<dbReference type="InterPro" id="IPR006128">
    <property type="entry name" value="Lipoprotein_PsaA-like"/>
</dbReference>
<dbReference type="SUPFAM" id="SSF53807">
    <property type="entry name" value="Helical backbone' metal receptor"/>
    <property type="match status" value="1"/>
</dbReference>
<gene>
    <name evidence="7" type="ORF">FB466_2045</name>
</gene>
<comment type="caution">
    <text evidence="7">The sequence shown here is derived from an EMBL/GenBank/DDBJ whole genome shotgun (WGS) entry which is preliminary data.</text>
</comment>
<evidence type="ECO:0000256" key="6">
    <source>
        <dbReference type="SAM" id="SignalP"/>
    </source>
</evidence>
<evidence type="ECO:0000256" key="5">
    <source>
        <dbReference type="RuleBase" id="RU003512"/>
    </source>
</evidence>
<feature type="chain" id="PRO_5021861575" evidence="6">
    <location>
        <begin position="30"/>
        <end position="318"/>
    </location>
</feature>
<dbReference type="PRINTS" id="PR00690">
    <property type="entry name" value="ADHESNFAMILY"/>
</dbReference>
<dbReference type="GO" id="GO:0007155">
    <property type="term" value="P:cell adhesion"/>
    <property type="evidence" value="ECO:0007669"/>
    <property type="project" value="InterPro"/>
</dbReference>
<keyword evidence="8" id="KW-1185">Reference proteome</keyword>
<dbReference type="RefSeq" id="WP_141918227.1">
    <property type="nucleotide sequence ID" value="NZ_BAAAYS010000016.1"/>
</dbReference>
<dbReference type="Pfam" id="PF01297">
    <property type="entry name" value="ZnuA"/>
    <property type="match status" value="1"/>
</dbReference>
<evidence type="ECO:0000313" key="7">
    <source>
        <dbReference type="EMBL" id="TQM61115.1"/>
    </source>
</evidence>
<organism evidence="7 8">
    <name type="scientific">Klugiella xanthotipulae</name>
    <dbReference type="NCBI Taxonomy" id="244735"/>
    <lineage>
        <taxon>Bacteria</taxon>
        <taxon>Bacillati</taxon>
        <taxon>Actinomycetota</taxon>
        <taxon>Actinomycetes</taxon>
        <taxon>Micrococcales</taxon>
        <taxon>Microbacteriaceae</taxon>
        <taxon>Klugiella</taxon>
    </lineage>
</organism>
<dbReference type="PRINTS" id="PR00691">
    <property type="entry name" value="ADHESINB"/>
</dbReference>